<reference evidence="1" key="1">
    <citation type="submission" date="2016-10" db="EMBL/GenBank/DDBJ databases">
        <title>Sequence of Gallionella enrichment culture.</title>
        <authorList>
            <person name="Poehlein A."/>
            <person name="Muehling M."/>
            <person name="Daniel R."/>
        </authorList>
    </citation>
    <scope>NUCLEOTIDE SEQUENCE</scope>
</reference>
<dbReference type="AlphaFoldDB" id="A0A1J5SWJ4"/>
<evidence type="ECO:0000313" key="1">
    <source>
        <dbReference type="EMBL" id="OIR05972.1"/>
    </source>
</evidence>
<organism evidence="1">
    <name type="scientific">mine drainage metagenome</name>
    <dbReference type="NCBI Taxonomy" id="410659"/>
    <lineage>
        <taxon>unclassified sequences</taxon>
        <taxon>metagenomes</taxon>
        <taxon>ecological metagenomes</taxon>
    </lineage>
</organism>
<comment type="caution">
    <text evidence="1">The sequence shown here is derived from an EMBL/GenBank/DDBJ whole genome shotgun (WGS) entry which is preliminary data.</text>
</comment>
<dbReference type="EMBL" id="MLJW01000046">
    <property type="protein sequence ID" value="OIR05972.1"/>
    <property type="molecule type" value="Genomic_DNA"/>
</dbReference>
<protein>
    <submittedName>
        <fullName evidence="1">Uncharacterized protein</fullName>
    </submittedName>
</protein>
<sequence>MNENNAGAGVLVMGELRHIENKSKRAVQAAAIEAQEAYAERDAAIERKNQLEFSAKSQIHGLRALIAAHAHVEDRLIDALKAANPNHPLASRAAVDTMCDQLSMKASFDSEVIKKTYPSGVVPEGAIPIVNGKPGVVGGQPAYSDPTPEQRLTIQEHAAMLKATGLDGYTILDPVEVKLAIDTMKTASTTIGQRLVEDDQKGFFGRMKKGDRAQVETDFASTTRYVSMLQEALVKAEAHHDNHGDKA</sequence>
<accession>A0A1J5SWJ4</accession>
<proteinExistence type="predicted"/>
<gene>
    <name evidence="1" type="ORF">GALL_117690</name>
</gene>
<name>A0A1J5SWJ4_9ZZZZ</name>